<evidence type="ECO:0000256" key="1">
    <source>
        <dbReference type="ARBA" id="ARBA00004123"/>
    </source>
</evidence>
<dbReference type="Proteomes" id="UP000694865">
    <property type="component" value="Unplaced"/>
</dbReference>
<evidence type="ECO:0000313" key="10">
    <source>
        <dbReference type="RefSeq" id="XP_002733294.1"/>
    </source>
</evidence>
<dbReference type="PRINTS" id="PR00624">
    <property type="entry name" value="HISTONEH5"/>
</dbReference>
<evidence type="ECO:0000259" key="8">
    <source>
        <dbReference type="PROSITE" id="PS51504"/>
    </source>
</evidence>
<proteinExistence type="inferred from homology"/>
<feature type="region of interest" description="Disordered" evidence="7">
    <location>
        <begin position="1"/>
        <end position="26"/>
    </location>
</feature>
<sequence>MSSSGSPKKKKMAARKKRATPSHPKTIDMVVAAITAQKERKGSSAQSIRNYIRSNFSVPASHLNSMVRRALKSGLESGVLVRPKGDDHVGVTGRFRVGKPAAKPRARKAAKKKTPKKKPRARKPKAKKAKSPKKKAKKAKSPKKSAKPKKPRAKKPAAKKPKAKKRSPKKKSRK</sequence>
<dbReference type="InterPro" id="IPR005819">
    <property type="entry name" value="H1/H5"/>
</dbReference>
<comment type="subcellular location">
    <subcellularLocation>
        <location evidence="2">Chromosome</location>
    </subcellularLocation>
    <subcellularLocation>
        <location evidence="1 6">Nucleus</location>
    </subcellularLocation>
</comment>
<feature type="domain" description="H15" evidence="8">
    <location>
        <begin position="22"/>
        <end position="99"/>
    </location>
</feature>
<dbReference type="Pfam" id="PF00538">
    <property type="entry name" value="Linker_histone"/>
    <property type="match status" value="1"/>
</dbReference>
<dbReference type="PROSITE" id="PS51504">
    <property type="entry name" value="H15"/>
    <property type="match status" value="1"/>
</dbReference>
<accession>A0ABM0GMN7</accession>
<dbReference type="PANTHER" id="PTHR11467">
    <property type="entry name" value="HISTONE H1"/>
    <property type="match status" value="1"/>
</dbReference>
<feature type="compositionally biased region" description="Basic residues" evidence="7">
    <location>
        <begin position="102"/>
        <end position="174"/>
    </location>
</feature>
<organism evidence="9 10">
    <name type="scientific">Saccoglossus kowalevskii</name>
    <name type="common">Acorn worm</name>
    <dbReference type="NCBI Taxonomy" id="10224"/>
    <lineage>
        <taxon>Eukaryota</taxon>
        <taxon>Metazoa</taxon>
        <taxon>Hemichordata</taxon>
        <taxon>Enteropneusta</taxon>
        <taxon>Harrimaniidae</taxon>
        <taxon>Saccoglossus</taxon>
    </lineage>
</organism>
<dbReference type="Gene3D" id="1.10.10.10">
    <property type="entry name" value="Winged helix-like DNA-binding domain superfamily/Winged helix DNA-binding domain"/>
    <property type="match status" value="1"/>
</dbReference>
<comment type="similarity">
    <text evidence="6">Belongs to the histone H1/H5 family.</text>
</comment>
<evidence type="ECO:0000256" key="5">
    <source>
        <dbReference type="ARBA" id="ARBA00023242"/>
    </source>
</evidence>
<keyword evidence="5 6" id="KW-0539">Nucleus</keyword>
<evidence type="ECO:0000256" key="7">
    <source>
        <dbReference type="SAM" id="MobiDB-lite"/>
    </source>
</evidence>
<evidence type="ECO:0000256" key="6">
    <source>
        <dbReference type="RuleBase" id="RU003894"/>
    </source>
</evidence>
<keyword evidence="4 6" id="KW-0238">DNA-binding</keyword>
<protein>
    <submittedName>
        <fullName evidence="10">Sperm-specific protein PHI-2B/PHI-3-like</fullName>
    </submittedName>
</protein>
<dbReference type="CDD" id="cd00073">
    <property type="entry name" value="H15"/>
    <property type="match status" value="1"/>
</dbReference>
<feature type="region of interest" description="Disordered" evidence="7">
    <location>
        <begin position="79"/>
        <end position="174"/>
    </location>
</feature>
<evidence type="ECO:0000256" key="2">
    <source>
        <dbReference type="ARBA" id="ARBA00004286"/>
    </source>
</evidence>
<name>A0ABM0GMN7_SACKO</name>
<dbReference type="PANTHER" id="PTHR11467:SF36">
    <property type="entry name" value="HISTONE 24-RELATED"/>
    <property type="match status" value="1"/>
</dbReference>
<evidence type="ECO:0000256" key="3">
    <source>
        <dbReference type="ARBA" id="ARBA00022454"/>
    </source>
</evidence>
<reference evidence="10" key="1">
    <citation type="submission" date="2025-08" db="UniProtKB">
        <authorList>
            <consortium name="RefSeq"/>
        </authorList>
    </citation>
    <scope>IDENTIFICATION</scope>
    <source>
        <tissue evidence="10">Testes</tissue>
    </source>
</reference>
<dbReference type="InterPro" id="IPR005818">
    <property type="entry name" value="Histone_H1/H5_H15"/>
</dbReference>
<dbReference type="SMART" id="SM00526">
    <property type="entry name" value="H15"/>
    <property type="match status" value="1"/>
</dbReference>
<keyword evidence="9" id="KW-1185">Reference proteome</keyword>
<dbReference type="SUPFAM" id="SSF46785">
    <property type="entry name" value="Winged helix' DNA-binding domain"/>
    <property type="match status" value="1"/>
</dbReference>
<gene>
    <name evidence="10" type="primary">LOC100374766</name>
</gene>
<dbReference type="InterPro" id="IPR036388">
    <property type="entry name" value="WH-like_DNA-bd_sf"/>
</dbReference>
<evidence type="ECO:0000256" key="4">
    <source>
        <dbReference type="ARBA" id="ARBA00023125"/>
    </source>
</evidence>
<dbReference type="InterPro" id="IPR036390">
    <property type="entry name" value="WH_DNA-bd_sf"/>
</dbReference>
<feature type="compositionally biased region" description="Basic residues" evidence="7">
    <location>
        <begin position="7"/>
        <end position="20"/>
    </location>
</feature>
<evidence type="ECO:0000313" key="9">
    <source>
        <dbReference type="Proteomes" id="UP000694865"/>
    </source>
</evidence>
<keyword evidence="3 6" id="KW-0158">Chromosome</keyword>
<dbReference type="GeneID" id="100374766"/>
<dbReference type="RefSeq" id="XP_002733294.1">
    <property type="nucleotide sequence ID" value="XM_002733248.1"/>
</dbReference>